<dbReference type="Proteomes" id="UP001176883">
    <property type="component" value="Unassembled WGS sequence"/>
</dbReference>
<gene>
    <name evidence="2" type="ORF">Q4Q35_18115</name>
</gene>
<evidence type="ECO:0000313" key="2">
    <source>
        <dbReference type="EMBL" id="MDO5971721.1"/>
    </source>
</evidence>
<name>A0ABT8WF05_9FLAO</name>
<feature type="chain" id="PRO_5045765493" evidence="1">
    <location>
        <begin position="19"/>
        <end position="571"/>
    </location>
</feature>
<protein>
    <submittedName>
        <fullName evidence="2">Uncharacterized protein</fullName>
    </submittedName>
</protein>
<dbReference type="RefSeq" id="WP_303279433.1">
    <property type="nucleotide sequence ID" value="NZ_JAUOEK010000172.1"/>
</dbReference>
<accession>A0ABT8WF05</accession>
<keyword evidence="1" id="KW-0732">Signal</keyword>
<evidence type="ECO:0000256" key="1">
    <source>
        <dbReference type="SAM" id="SignalP"/>
    </source>
</evidence>
<evidence type="ECO:0000313" key="3">
    <source>
        <dbReference type="Proteomes" id="UP001176883"/>
    </source>
</evidence>
<feature type="signal peptide" evidence="1">
    <location>
        <begin position="1"/>
        <end position="18"/>
    </location>
</feature>
<organism evidence="2 3">
    <name type="scientific">Flavivirga aquimarina</name>
    <dbReference type="NCBI Taxonomy" id="2027862"/>
    <lineage>
        <taxon>Bacteria</taxon>
        <taxon>Pseudomonadati</taxon>
        <taxon>Bacteroidota</taxon>
        <taxon>Flavobacteriia</taxon>
        <taxon>Flavobacteriales</taxon>
        <taxon>Flavobacteriaceae</taxon>
        <taxon>Flavivirga</taxon>
    </lineage>
</organism>
<keyword evidence="3" id="KW-1185">Reference proteome</keyword>
<reference evidence="2" key="1">
    <citation type="submission" date="2023-07" db="EMBL/GenBank/DDBJ databases">
        <title>Two novel species in the genus Flavivirga.</title>
        <authorList>
            <person name="Kwon K."/>
        </authorList>
    </citation>
    <scope>NUCLEOTIDE SEQUENCE</scope>
    <source>
        <strain evidence="2">KCTC 52353</strain>
    </source>
</reference>
<dbReference type="EMBL" id="JAUOEK010000172">
    <property type="protein sequence ID" value="MDO5971721.1"/>
    <property type="molecule type" value="Genomic_DNA"/>
</dbReference>
<sequence>MINKLLFVLLLSSLSIFAQDPKLSDKFTVEVGEEYGETDGKIKVFFKHNDYAVAINSQKKDLIIQKFDTKTLKEIERIELKNFMKDKGGNKEIIQMGNKALFFYEAWNRDEQVESLMAVNISLDDLAVGDPYTFLSQQGKIVIVRHKLSGSKPLVMMQVFGGKYFFKKSFDEQKLLVTYRLKPEFRNDSKSFDRIAMHVFDSELKLEWNEVVEMPYTEKKMNNGDYTIDRDGNFYMLAMVYEDDSTDEKKKKKKDANYHLELFKIVKNTNTIIKNEIQIGDKFIDDASLYENAEGNIVIGGTCKNPDKGKSIPFFSTKEKGQATGVFTINLTEEGGVRDFKNYDFPVEMLRKFSTRKEKKNINKKNKKEEEKPVFNFLELNSIALNSDGSFLILGEQRYILQKSDYGEGFPRYTQVFDEDAFMMSLKGLSFHFRDILAAKINADGTLAWMHKLPKRQRGVNRKGSMSYTHMFAGDNHYLLFLDNVKNLDLPEDKVPYKHTDGQGGYFTTYIINDKTGEVKKEAVFNTRDINGTEMEHFETDKILPLSDSEILIEGFEGRSKDFLVKVSAKK</sequence>
<comment type="caution">
    <text evidence="2">The sequence shown here is derived from an EMBL/GenBank/DDBJ whole genome shotgun (WGS) entry which is preliminary data.</text>
</comment>
<proteinExistence type="predicted"/>